<proteinExistence type="predicted"/>
<dbReference type="SUPFAM" id="SSF55909">
    <property type="entry name" value="Pentein"/>
    <property type="match status" value="1"/>
</dbReference>
<dbReference type="EMBL" id="CAJZBQ010000033">
    <property type="protein sequence ID" value="CAG9323072.1"/>
    <property type="molecule type" value="Genomic_DNA"/>
</dbReference>
<protein>
    <recommendedName>
        <fullName evidence="3">Amidinotransferase</fullName>
    </recommendedName>
</protein>
<dbReference type="Gene3D" id="3.75.10.10">
    <property type="entry name" value="L-arginine/glycine Amidinotransferase, Chain A"/>
    <property type="match status" value="1"/>
</dbReference>
<gene>
    <name evidence="1" type="ORF">BSTOLATCC_MIC32977</name>
</gene>
<dbReference type="InterPro" id="IPR014541">
    <property type="entry name" value="Amdntrnsf_FN0238"/>
</dbReference>
<sequence length="351" mass="39707">MVFSRLSLLCLRSSSKFSKAFQYRPFSTESENPEPDQVEVLIPEPKSESQLSATFPSSVLVIKPQKFGSNPGETKDNTFLKNSSKLFPEICRVELNNLEKALQSYGITVTSKRNDDKKALESYFAGDWFAAFGPPITDAKLLFILPMKSDSRKRERRKDMIKYLETLYPTVIDLTFFEEGDLALEGSGSFVLDTKNRQIFMATSHRSSETVLNEMVRYMNYGTNSSEKWKSVIFRASDQKRFPIYHTNLIMSLTPEHAVLNLASIDSLEVERVKKALKGYEIIDVEHSGMYNYAASFQTLYSPTKLTEVVFMSKSAKNLVNLQGREICYVDVSTIETLGGGSIPSLLGKLY</sequence>
<keyword evidence="2" id="KW-1185">Reference proteome</keyword>
<dbReference type="Proteomes" id="UP001162131">
    <property type="component" value="Unassembled WGS sequence"/>
</dbReference>
<evidence type="ECO:0008006" key="3">
    <source>
        <dbReference type="Google" id="ProtNLM"/>
    </source>
</evidence>
<reference evidence="1" key="1">
    <citation type="submission" date="2021-09" db="EMBL/GenBank/DDBJ databases">
        <authorList>
            <consortium name="AG Swart"/>
            <person name="Singh M."/>
            <person name="Singh A."/>
            <person name="Seah K."/>
            <person name="Emmerich C."/>
        </authorList>
    </citation>
    <scope>NUCLEOTIDE SEQUENCE</scope>
    <source>
        <strain evidence="1">ATCC30299</strain>
    </source>
</reference>
<accession>A0AAU9JDA8</accession>
<dbReference type="PANTHER" id="PTHR43224:SF1">
    <property type="entry name" value="AMIDINOTRANSFERASE"/>
    <property type="match status" value="1"/>
</dbReference>
<dbReference type="Pfam" id="PF19420">
    <property type="entry name" value="DDAH_eukar"/>
    <property type="match status" value="1"/>
</dbReference>
<dbReference type="PANTHER" id="PTHR43224">
    <property type="entry name" value="AMIDINOTRANSFERASE"/>
    <property type="match status" value="1"/>
</dbReference>
<evidence type="ECO:0000313" key="2">
    <source>
        <dbReference type="Proteomes" id="UP001162131"/>
    </source>
</evidence>
<organism evidence="1 2">
    <name type="scientific">Blepharisma stoltei</name>
    <dbReference type="NCBI Taxonomy" id="1481888"/>
    <lineage>
        <taxon>Eukaryota</taxon>
        <taxon>Sar</taxon>
        <taxon>Alveolata</taxon>
        <taxon>Ciliophora</taxon>
        <taxon>Postciliodesmatophora</taxon>
        <taxon>Heterotrichea</taxon>
        <taxon>Heterotrichida</taxon>
        <taxon>Blepharismidae</taxon>
        <taxon>Blepharisma</taxon>
    </lineage>
</organism>
<dbReference type="AlphaFoldDB" id="A0AAU9JDA8"/>
<evidence type="ECO:0000313" key="1">
    <source>
        <dbReference type="EMBL" id="CAG9323072.1"/>
    </source>
</evidence>
<name>A0AAU9JDA8_9CILI</name>
<comment type="caution">
    <text evidence="1">The sequence shown here is derived from an EMBL/GenBank/DDBJ whole genome shotgun (WGS) entry which is preliminary data.</text>
</comment>